<gene>
    <name evidence="3" type="ORF">AS188_03215</name>
    <name evidence="4" type="ORF">KFL01_26630</name>
</gene>
<evidence type="ECO:0000313" key="4">
    <source>
        <dbReference type="EMBL" id="GEO93357.1"/>
    </source>
</evidence>
<dbReference type="STRING" id="446860.AS188_03215"/>
<dbReference type="Pfam" id="PF12804">
    <property type="entry name" value="NTP_transf_3"/>
    <property type="match status" value="1"/>
</dbReference>
<evidence type="ECO:0000313" key="5">
    <source>
        <dbReference type="Proteomes" id="UP000057181"/>
    </source>
</evidence>
<reference evidence="4 6" key="2">
    <citation type="submission" date="2019-07" db="EMBL/GenBank/DDBJ databases">
        <title>Whole genome shotgun sequence of Kocuria flava NBRC 107626.</title>
        <authorList>
            <person name="Hosoyama A."/>
            <person name="Uohara A."/>
            <person name="Ohji S."/>
            <person name="Ichikawa N."/>
        </authorList>
    </citation>
    <scope>NUCLEOTIDE SEQUENCE [LARGE SCALE GENOMIC DNA]</scope>
    <source>
        <strain evidence="4 6">NBRC 107626</strain>
    </source>
</reference>
<dbReference type="GO" id="GO:0016779">
    <property type="term" value="F:nucleotidyltransferase activity"/>
    <property type="evidence" value="ECO:0007669"/>
    <property type="project" value="TreeGrafter"/>
</dbReference>
<name>A0A0U3HMV6_9MICC</name>
<dbReference type="EMBL" id="BJZR01000108">
    <property type="protein sequence ID" value="GEO93357.1"/>
    <property type="molecule type" value="Genomic_DNA"/>
</dbReference>
<dbReference type="PANTHER" id="PTHR19136:SF81">
    <property type="entry name" value="MOLYBDENUM COFACTOR GUANYLYLTRANSFERASE"/>
    <property type="match status" value="1"/>
</dbReference>
<dbReference type="Gene3D" id="3.90.550.10">
    <property type="entry name" value="Spore Coat Polysaccharide Biosynthesis Protein SpsA, Chain A"/>
    <property type="match status" value="1"/>
</dbReference>
<dbReference type="KEGG" id="kfv:AS188_03215"/>
<keyword evidence="6" id="KW-1185">Reference proteome</keyword>
<dbReference type="AlphaFoldDB" id="A0A0U3HMV6"/>
<organism evidence="3 5">
    <name type="scientific">Kocuria flava</name>
    <dbReference type="NCBI Taxonomy" id="446860"/>
    <lineage>
        <taxon>Bacteria</taxon>
        <taxon>Bacillati</taxon>
        <taxon>Actinomycetota</taxon>
        <taxon>Actinomycetes</taxon>
        <taxon>Micrococcales</taxon>
        <taxon>Micrococcaceae</taxon>
        <taxon>Kocuria</taxon>
    </lineage>
</organism>
<evidence type="ECO:0000259" key="2">
    <source>
        <dbReference type="Pfam" id="PF12804"/>
    </source>
</evidence>
<dbReference type="InterPro" id="IPR025877">
    <property type="entry name" value="MobA-like_NTP_Trfase"/>
</dbReference>
<accession>A0A0U3HMV6</accession>
<proteinExistence type="predicted"/>
<evidence type="ECO:0000313" key="3">
    <source>
        <dbReference type="EMBL" id="ALU38918.1"/>
    </source>
</evidence>
<dbReference type="Proteomes" id="UP000321155">
    <property type="component" value="Unassembled WGS sequence"/>
</dbReference>
<protein>
    <recommendedName>
        <fullName evidence="2">MobA-like NTP transferase domain-containing protein</fullName>
    </recommendedName>
</protein>
<reference evidence="3 5" key="1">
    <citation type="submission" date="2015-11" db="EMBL/GenBank/DDBJ databases">
        <title>Complete Genome Sequence of Kocuria flava strain HO-9041.</title>
        <authorList>
            <person name="Zhou M."/>
            <person name="Dai J."/>
        </authorList>
    </citation>
    <scope>NUCLEOTIDE SEQUENCE [LARGE SCALE GENOMIC DNA]</scope>
    <source>
        <strain evidence="3 5">HO-9041</strain>
    </source>
</reference>
<evidence type="ECO:0000313" key="6">
    <source>
        <dbReference type="Proteomes" id="UP000321155"/>
    </source>
</evidence>
<sequence length="197" mass="20466">MSTPTGAPVFHVVVLAGGRSSRLGGTPKAGLRRDGRTLVELTVDAVQGAAGVVVVGPADLAIPAGVLRTREDPPFSGPAAGIAAGLAALEALSEADWTMTLACDMPEVARAVPLLLAAARAAPEADGHIGVTPEGRRQPLVALYRTEALRAAYADQDPTNRSVRSFTHDLLLQEVTVGEDATADVDTWDDVHTFRLS</sequence>
<dbReference type="RefSeq" id="WP_058857629.1">
    <property type="nucleotide sequence ID" value="NZ_BJZR01000108.1"/>
</dbReference>
<dbReference type="OrthoDB" id="4408226at2"/>
<dbReference type="Proteomes" id="UP000057181">
    <property type="component" value="Chromosome"/>
</dbReference>
<feature type="domain" description="MobA-like NTP transferase" evidence="2">
    <location>
        <begin position="12"/>
        <end position="161"/>
    </location>
</feature>
<dbReference type="EMBL" id="CP013254">
    <property type="protein sequence ID" value="ALU38918.1"/>
    <property type="molecule type" value="Genomic_DNA"/>
</dbReference>
<dbReference type="PANTHER" id="PTHR19136">
    <property type="entry name" value="MOLYBDENUM COFACTOR GUANYLYLTRANSFERASE"/>
    <property type="match status" value="1"/>
</dbReference>
<dbReference type="SUPFAM" id="SSF53448">
    <property type="entry name" value="Nucleotide-diphospho-sugar transferases"/>
    <property type="match status" value="1"/>
</dbReference>
<dbReference type="InterPro" id="IPR029044">
    <property type="entry name" value="Nucleotide-diphossugar_trans"/>
</dbReference>
<evidence type="ECO:0000256" key="1">
    <source>
        <dbReference type="ARBA" id="ARBA00022679"/>
    </source>
</evidence>
<keyword evidence="1" id="KW-0808">Transferase</keyword>